<evidence type="ECO:0000313" key="3">
    <source>
        <dbReference type="EMBL" id="HHV69035.1"/>
    </source>
</evidence>
<evidence type="ECO:0000259" key="1">
    <source>
        <dbReference type="Pfam" id="PF13362"/>
    </source>
</evidence>
<sequence>MNNRGDLQEIKEMLKDRAQEVCEKLLPNGRRDGNLYVSHDPVQGDYDHKPALKVRLRGNIGGWEQFRGGAEGARKDILGLVEYVLRTDTKGALAWARDFLGLRSMSRQEREAMQMAASAKAKKRQKEDSDRRLWRIKKAEELFFQRTAQIHPERLDQTVLRLALEYFRARDIPLDEVVYLAAETFRFSPQTEWWSGAKFQTEGARRFKVSPGPMFPAVHSAMRSQHGIVTACHCTFLDPLEPVKAPVEPPKLIFGEASGAVVEVSYGQFGDPFWLSRQAGLVIICEGVETALSLAIAAPEARVWAGGSITNMGNAPVWLDCVGAIILARDNNHGNPTAQKQIQQTIDKLESWGKPLTVINSHLGDDFNDLMKGE</sequence>
<dbReference type="EMBL" id="DUMN01000435">
    <property type="protein sequence ID" value="HHV69035.1"/>
    <property type="molecule type" value="Genomic_DNA"/>
</dbReference>
<evidence type="ECO:0000259" key="2">
    <source>
        <dbReference type="Pfam" id="PF23639"/>
    </source>
</evidence>
<dbReference type="InterPro" id="IPR006171">
    <property type="entry name" value="TOPRIM_dom"/>
</dbReference>
<name>A0A7V6U0H4_9HYPH</name>
<dbReference type="Pfam" id="PF13362">
    <property type="entry name" value="Toprim_3"/>
    <property type="match status" value="1"/>
</dbReference>
<dbReference type="Proteomes" id="UP000551563">
    <property type="component" value="Unassembled WGS sequence"/>
</dbReference>
<evidence type="ECO:0000313" key="4">
    <source>
        <dbReference type="Proteomes" id="UP000551563"/>
    </source>
</evidence>
<comment type="caution">
    <text evidence="3">The sequence shown here is derived from an EMBL/GenBank/DDBJ whole genome shotgun (WGS) entry which is preliminary data.</text>
</comment>
<protein>
    <recommendedName>
        <fullName evidence="5">Toprim domain-containing protein</fullName>
    </recommendedName>
</protein>
<feature type="domain" description="Toprim" evidence="1">
    <location>
        <begin position="282"/>
        <end position="371"/>
    </location>
</feature>
<proteinExistence type="predicted"/>
<gene>
    <name evidence="3" type="ORF">GXX48_15505</name>
</gene>
<evidence type="ECO:0008006" key="5">
    <source>
        <dbReference type="Google" id="ProtNLM"/>
    </source>
</evidence>
<reference evidence="3 4" key="1">
    <citation type="journal article" date="2020" name="Biotechnol. Biofuels">
        <title>New insights from the biogas microbiome by comprehensive genome-resolved metagenomics of nearly 1600 species originating from multiple anaerobic digesters.</title>
        <authorList>
            <person name="Campanaro S."/>
            <person name="Treu L."/>
            <person name="Rodriguez-R L.M."/>
            <person name="Kovalovszki A."/>
            <person name="Ziels R.M."/>
            <person name="Maus I."/>
            <person name="Zhu X."/>
            <person name="Kougias P.G."/>
            <person name="Basile A."/>
            <person name="Luo G."/>
            <person name="Schluter A."/>
            <person name="Konstantinidis K.T."/>
            <person name="Angelidaki I."/>
        </authorList>
    </citation>
    <scope>NUCLEOTIDE SEQUENCE [LARGE SCALE GENOMIC DNA]</scope>
    <source>
        <strain evidence="3">AS04akNAM_66</strain>
    </source>
</reference>
<feature type="domain" description="DUF7146" evidence="2">
    <location>
        <begin position="162"/>
        <end position="262"/>
    </location>
</feature>
<dbReference type="InterPro" id="IPR055570">
    <property type="entry name" value="DUF7146"/>
</dbReference>
<dbReference type="Pfam" id="PF23639">
    <property type="entry name" value="DUF7146"/>
    <property type="match status" value="1"/>
</dbReference>
<accession>A0A7V6U0H4</accession>
<organism evidence="3 4">
    <name type="scientific">Brucella intermedia</name>
    <dbReference type="NCBI Taxonomy" id="94625"/>
    <lineage>
        <taxon>Bacteria</taxon>
        <taxon>Pseudomonadati</taxon>
        <taxon>Pseudomonadota</taxon>
        <taxon>Alphaproteobacteria</taxon>
        <taxon>Hyphomicrobiales</taxon>
        <taxon>Brucellaceae</taxon>
        <taxon>Brucella/Ochrobactrum group</taxon>
        <taxon>Brucella</taxon>
    </lineage>
</organism>
<dbReference type="AlphaFoldDB" id="A0A7V6U0H4"/>